<dbReference type="AlphaFoldDB" id="A0A850R0F4"/>
<evidence type="ECO:0000313" key="3">
    <source>
        <dbReference type="Proteomes" id="UP000563523"/>
    </source>
</evidence>
<accession>A0A850R0F4</accession>
<comment type="caution">
    <text evidence="2">The sequence shown here is derived from an EMBL/GenBank/DDBJ whole genome shotgun (WGS) entry which is preliminary data.</text>
</comment>
<dbReference type="SUPFAM" id="SSF53448">
    <property type="entry name" value="Nucleotide-diphospho-sugar transferases"/>
    <property type="match status" value="1"/>
</dbReference>
<sequence length="400" mass="46786">MKYRDPNDFSDSNFKTINIQTNDRAPIIIGLIMVKNQEVKIVKTIKLIKNICDKIIVVDTGSTDNTVKNIQNEFPDVIIRKIKWIENYSLMRNKCLSFIRKGDWVFCVDSDEYLDSNLSYEVLHQFVYNIDSKYPGYDIACTVKQNLSSLGSFVRSKRIFKKTDTIYYFGYVHEELRSKNAKQNLKIDTDIVFNNTGTSVEDINKFSKAERYSKLLLKNIELEPNNPRWISLVTPDYIELGLISNSKYQEQLEKNIFKNINNKVFLKENIRSGPYLKYLLEQFCLLMISKQNWKIVKECADFADSIFPYDVNFVMYNLSTFFSYVESTSQLYLNEIISRYSNVNETEVDEESQGSEEALSALLVRLFILTHNYDKAREIYLNIKDPMIKDALILDSKILE</sequence>
<dbReference type="PANTHER" id="PTHR43630:SF2">
    <property type="entry name" value="GLYCOSYLTRANSFERASE"/>
    <property type="match status" value="1"/>
</dbReference>
<protein>
    <submittedName>
        <fullName evidence="2">Glycosyltransferase</fullName>
    </submittedName>
</protein>
<keyword evidence="3" id="KW-1185">Reference proteome</keyword>
<dbReference type="InterPro" id="IPR029044">
    <property type="entry name" value="Nucleotide-diphossugar_trans"/>
</dbReference>
<dbReference type="GO" id="GO:0016740">
    <property type="term" value="F:transferase activity"/>
    <property type="evidence" value="ECO:0007669"/>
    <property type="project" value="UniProtKB-KW"/>
</dbReference>
<feature type="domain" description="Glycosyltransferase 2-like" evidence="1">
    <location>
        <begin position="32"/>
        <end position="123"/>
    </location>
</feature>
<organism evidence="2 3">
    <name type="scientific">Bombilactobacillus apium</name>
    <dbReference type="NCBI Taxonomy" id="2675299"/>
    <lineage>
        <taxon>Bacteria</taxon>
        <taxon>Bacillati</taxon>
        <taxon>Bacillota</taxon>
        <taxon>Bacilli</taxon>
        <taxon>Lactobacillales</taxon>
        <taxon>Lactobacillaceae</taxon>
        <taxon>Bombilactobacillus</taxon>
    </lineage>
</organism>
<evidence type="ECO:0000313" key="2">
    <source>
        <dbReference type="EMBL" id="NVY96539.1"/>
    </source>
</evidence>
<dbReference type="RefSeq" id="WP_176942706.1">
    <property type="nucleotide sequence ID" value="NZ_JABZEC010000004.1"/>
</dbReference>
<name>A0A850R0F4_9LACO</name>
<dbReference type="Pfam" id="PF00535">
    <property type="entry name" value="Glycos_transf_2"/>
    <property type="match status" value="1"/>
</dbReference>
<dbReference type="PANTHER" id="PTHR43630">
    <property type="entry name" value="POLY-BETA-1,6-N-ACETYL-D-GLUCOSAMINE SYNTHASE"/>
    <property type="match status" value="1"/>
</dbReference>
<dbReference type="Gene3D" id="3.90.550.10">
    <property type="entry name" value="Spore Coat Polysaccharide Biosynthesis Protein SpsA, Chain A"/>
    <property type="match status" value="1"/>
</dbReference>
<reference evidence="2 3" key="1">
    <citation type="submission" date="2020-06" db="EMBL/GenBank/DDBJ databases">
        <authorList>
            <person name="Kang J."/>
        </authorList>
    </citation>
    <scope>NUCLEOTIDE SEQUENCE [LARGE SCALE GENOMIC DNA]</scope>
    <source>
        <strain evidence="2 3">DCY120</strain>
    </source>
</reference>
<dbReference type="InterPro" id="IPR001173">
    <property type="entry name" value="Glyco_trans_2-like"/>
</dbReference>
<evidence type="ECO:0000259" key="1">
    <source>
        <dbReference type="Pfam" id="PF00535"/>
    </source>
</evidence>
<dbReference type="Proteomes" id="UP000563523">
    <property type="component" value="Unassembled WGS sequence"/>
</dbReference>
<proteinExistence type="predicted"/>
<dbReference type="EMBL" id="JABZEC010000004">
    <property type="protein sequence ID" value="NVY96539.1"/>
    <property type="molecule type" value="Genomic_DNA"/>
</dbReference>
<gene>
    <name evidence="2" type="ORF">HU830_05085</name>
</gene>
<keyword evidence="2" id="KW-0808">Transferase</keyword>